<dbReference type="RefSeq" id="WP_191055529.1">
    <property type="nucleotide sequence ID" value="NZ_JACXRZ010000051.1"/>
</dbReference>
<proteinExistence type="predicted"/>
<reference evidence="1 2" key="1">
    <citation type="submission" date="2020-09" db="EMBL/GenBank/DDBJ databases">
        <title>Actinomycete isolated from the Camponotus japonicus Mayr.</title>
        <authorList>
            <person name="Gong X."/>
        </authorList>
    </citation>
    <scope>NUCLEOTIDE SEQUENCE [LARGE SCALE GENOMIC DNA]</scope>
    <source>
        <strain evidence="1 2">2C-HV3</strain>
    </source>
</reference>
<comment type="caution">
    <text evidence="1">The sequence shown here is derived from an EMBL/GenBank/DDBJ whole genome shotgun (WGS) entry which is preliminary data.</text>
</comment>
<accession>A0ABR8LDV6</accession>
<gene>
    <name evidence="1" type="ORF">IEQ31_35445</name>
</gene>
<dbReference type="Proteomes" id="UP000653231">
    <property type="component" value="Unassembled WGS sequence"/>
</dbReference>
<evidence type="ECO:0000313" key="1">
    <source>
        <dbReference type="EMBL" id="MBD3148436.1"/>
    </source>
</evidence>
<protein>
    <submittedName>
        <fullName evidence="1">TIGR04255 family protein</fullName>
    </submittedName>
</protein>
<evidence type="ECO:0000313" key="2">
    <source>
        <dbReference type="Proteomes" id="UP000653231"/>
    </source>
</evidence>
<name>A0ABR8LDV6_9ACTN</name>
<keyword evidence="2" id="KW-1185">Reference proteome</keyword>
<dbReference type="NCBIfam" id="TIGR04255">
    <property type="entry name" value="sporadTIGR04255"/>
    <property type="match status" value="1"/>
</dbReference>
<organism evidence="1 2">
    <name type="scientific">Microbispora bryophytorum subsp. camponoti</name>
    <dbReference type="NCBI Taxonomy" id="1677852"/>
    <lineage>
        <taxon>Bacteria</taxon>
        <taxon>Bacillati</taxon>
        <taxon>Actinomycetota</taxon>
        <taxon>Actinomycetes</taxon>
        <taxon>Streptosporangiales</taxon>
        <taxon>Streptosporangiaceae</taxon>
        <taxon>Microbispora</taxon>
    </lineage>
</organism>
<dbReference type="EMBL" id="JACXRZ010000051">
    <property type="protein sequence ID" value="MBD3148436.1"/>
    <property type="molecule type" value="Genomic_DNA"/>
</dbReference>
<sequence>MKANITILSPFGDDEVAEVPLVSPPIELAIVQLRFPRMAKLVDGEEVIAAFATAMADQYPIFDPPRQEVNLILGPEGINQQQGSAKIWRLRSADENWSISVSATFLALESRQYPGRTELRSRLSFAIERFLQFARPPFLERVGVRYINRVHDEDIVRNLSKYVKPEVLGPLAAPIPSSVSVNHSINETRYVVDDQELQVRQGFVGPGLLHDPAIAPVKYPTWILDLDAFTHVKREFSAESVDRLVGELAARDYRYFRWAVTAEFLERFGGEHVS</sequence>
<dbReference type="InterPro" id="IPR026349">
    <property type="entry name" value="CHP04255"/>
</dbReference>